<organism evidence="6">
    <name type="scientific">freshwater metagenome</name>
    <dbReference type="NCBI Taxonomy" id="449393"/>
    <lineage>
        <taxon>unclassified sequences</taxon>
        <taxon>metagenomes</taxon>
        <taxon>ecological metagenomes</taxon>
    </lineage>
</organism>
<feature type="domain" description="Rod shape-determining protein MreC beta-barrel core" evidence="5">
    <location>
        <begin position="129"/>
        <end position="281"/>
    </location>
</feature>
<sequence length="295" mass="30380">MLFRSRLRTGRRTAVSLGGRGTSALIALSLLLLLTSGSPISIAVRDSASSLLRVATEPIATVGRGLATIGAVTADVQALRTRLALTLQERDEAAASAARVASLEREITELQAILDLRSSISFNSIAVQVVARDFDIGKRLVIIDRGTRDGIAEGDVVIGAGGTLAGRVISVAEGSAQVRLVSDPEFTVTAEIATTGAIGLLHGRGANPLVFDDIDALRDVPVGAEVTTSGIELSSAIRSAFPRGLSIGRIVTVSDPSGAVIKSAEVKPILELDSARTLLVILNYGGGLSAPSATP</sequence>
<dbReference type="PANTHER" id="PTHR34138:SF1">
    <property type="entry name" value="CELL SHAPE-DETERMINING PROTEIN MREC"/>
    <property type="match status" value="1"/>
</dbReference>
<dbReference type="Gene3D" id="2.40.10.350">
    <property type="entry name" value="Rod shape-determining protein MreC, domain 2"/>
    <property type="match status" value="1"/>
</dbReference>
<dbReference type="GO" id="GO:0005886">
    <property type="term" value="C:plasma membrane"/>
    <property type="evidence" value="ECO:0007669"/>
    <property type="project" value="TreeGrafter"/>
</dbReference>
<dbReference type="InterPro" id="IPR055342">
    <property type="entry name" value="MreC_beta-barrel_core"/>
</dbReference>
<accession>A0A6J6ZE30</accession>
<dbReference type="PANTHER" id="PTHR34138">
    <property type="entry name" value="CELL SHAPE-DETERMINING PROTEIN MREC"/>
    <property type="match status" value="1"/>
</dbReference>
<gene>
    <name evidence="6" type="ORF">UFOPK3004_01771</name>
</gene>
<evidence type="ECO:0000256" key="2">
    <source>
        <dbReference type="ARBA" id="ARBA00013855"/>
    </source>
</evidence>
<evidence type="ECO:0000256" key="1">
    <source>
        <dbReference type="ARBA" id="ARBA00009369"/>
    </source>
</evidence>
<dbReference type="EMBL" id="CAFAAL010000228">
    <property type="protein sequence ID" value="CAB4819872.1"/>
    <property type="molecule type" value="Genomic_DNA"/>
</dbReference>
<dbReference type="Gene3D" id="2.40.10.340">
    <property type="entry name" value="Rod shape-determining protein MreC, domain 1"/>
    <property type="match status" value="1"/>
</dbReference>
<dbReference type="AlphaFoldDB" id="A0A6J6ZE30"/>
<evidence type="ECO:0000313" key="6">
    <source>
        <dbReference type="EMBL" id="CAB4819872.1"/>
    </source>
</evidence>
<dbReference type="InterPro" id="IPR042177">
    <property type="entry name" value="Cell/Rod_1"/>
</dbReference>
<dbReference type="GO" id="GO:0008360">
    <property type="term" value="P:regulation of cell shape"/>
    <property type="evidence" value="ECO:0007669"/>
    <property type="project" value="UniProtKB-KW"/>
</dbReference>
<name>A0A6J6ZE30_9ZZZZ</name>
<evidence type="ECO:0000256" key="4">
    <source>
        <dbReference type="ARBA" id="ARBA00032089"/>
    </source>
</evidence>
<comment type="similarity">
    <text evidence="1">Belongs to the MreC family.</text>
</comment>
<evidence type="ECO:0000256" key="3">
    <source>
        <dbReference type="ARBA" id="ARBA00022960"/>
    </source>
</evidence>
<proteinExistence type="inferred from homology"/>
<reference evidence="6" key="1">
    <citation type="submission" date="2020-05" db="EMBL/GenBank/DDBJ databases">
        <authorList>
            <person name="Chiriac C."/>
            <person name="Salcher M."/>
            <person name="Ghai R."/>
            <person name="Kavagutti S V."/>
        </authorList>
    </citation>
    <scope>NUCLEOTIDE SEQUENCE</scope>
</reference>
<keyword evidence="3" id="KW-0133">Cell shape</keyword>
<dbReference type="Pfam" id="PF04085">
    <property type="entry name" value="MreC"/>
    <property type="match status" value="1"/>
</dbReference>
<dbReference type="InterPro" id="IPR042175">
    <property type="entry name" value="Cell/Rod_MreC_2"/>
</dbReference>
<protein>
    <recommendedName>
        <fullName evidence="2">Cell shape-determining protein MreC</fullName>
    </recommendedName>
    <alternativeName>
        <fullName evidence="4">Cell shape protein MreC</fullName>
    </alternativeName>
</protein>
<evidence type="ECO:0000259" key="5">
    <source>
        <dbReference type="Pfam" id="PF04085"/>
    </source>
</evidence>
<dbReference type="InterPro" id="IPR007221">
    <property type="entry name" value="MreC"/>
</dbReference>